<dbReference type="SUPFAM" id="SSF51419">
    <property type="entry name" value="PLP-binding barrel"/>
    <property type="match status" value="1"/>
</dbReference>
<dbReference type="PANTHER" id="PTHR11482:SF6">
    <property type="entry name" value="ORNITHINE DECARBOXYLASE 1-RELATED"/>
    <property type="match status" value="1"/>
</dbReference>
<dbReference type="InterPro" id="IPR029066">
    <property type="entry name" value="PLP-binding_barrel"/>
</dbReference>
<keyword evidence="8" id="KW-1185">Reference proteome</keyword>
<dbReference type="Pfam" id="PF02784">
    <property type="entry name" value="Orn_Arg_deC_N"/>
    <property type="match status" value="1"/>
</dbReference>
<dbReference type="InterPro" id="IPR000183">
    <property type="entry name" value="Orn/DAP/Arg_de-COase"/>
</dbReference>
<dbReference type="GO" id="GO:0004586">
    <property type="term" value="F:ornithine decarboxylase activity"/>
    <property type="evidence" value="ECO:0007669"/>
    <property type="project" value="TreeGrafter"/>
</dbReference>
<evidence type="ECO:0000256" key="5">
    <source>
        <dbReference type="SAM" id="MobiDB-lite"/>
    </source>
</evidence>
<dbReference type="Gene3D" id="3.20.20.10">
    <property type="entry name" value="Alanine racemase"/>
    <property type="match status" value="1"/>
</dbReference>
<evidence type="ECO:0000313" key="9">
    <source>
        <dbReference type="WBParaSite" id="EVEC_0000525001-mRNA-1"/>
    </source>
</evidence>
<comment type="similarity">
    <text evidence="2">Belongs to the Orn/Lys/Arg decarboxylase class-II family.</text>
</comment>
<proteinExistence type="inferred from homology"/>
<dbReference type="PRINTS" id="PR01179">
    <property type="entry name" value="ODADCRBXLASE"/>
</dbReference>
<dbReference type="InterPro" id="IPR009006">
    <property type="entry name" value="Ala_racemase/Decarboxylase_C"/>
</dbReference>
<sequence>MIDTLRPLQHPSYKNAHSEEFLEIRSERFCDIPINVFVDDCEALSVARYLAKMKSAQGDNYPFFVMDMGRVESLLNTWQSKLPDVQPFYSLRCNSDPVLLHLLAEQSNIGFYCTSRADVELLITKERKDVQALTMVGEDHILYANPFWTKGNLRHACENNVGMLMFENENELQRISVSYPDARLILRVCMNPSLNENAMKIGCEAFEEAPSLLTVAARMGLQVTGISFSIGAGASSVGIYRHAVGLARRLFDVGTSLGHKMSVLDIGGGFPGYNSAVGLSFSQVAEAVNAALLEHFSDPACAGVRVIAEPGRYFAASVFSLVTNIIDKRIVDASLVTSDSYDSGSAGFVYQTNEGFYGSFGCCLTAHCEPCCRPLVEVDEDYNNYTYATILGPTLNSADVVQPIARLPQMEVGEWLIWNDMGAYTLGNRGTLGENGANVPSVYYLVGNEHWRHLSRPSTPESLVSSVHSGAESDSDPSHSTDCQALEGGDVGSVIADEVHYWCSVAT</sequence>
<dbReference type="InterPro" id="IPR022644">
    <property type="entry name" value="De-COase2_N"/>
</dbReference>
<dbReference type="STRING" id="51028.A0A0N4V4Z4"/>
<evidence type="ECO:0000256" key="2">
    <source>
        <dbReference type="ARBA" id="ARBA00008872"/>
    </source>
</evidence>
<feature type="region of interest" description="Disordered" evidence="5">
    <location>
        <begin position="462"/>
        <end position="486"/>
    </location>
</feature>
<protein>
    <submittedName>
        <fullName evidence="9">Ornithine decarboxylase</fullName>
    </submittedName>
</protein>
<evidence type="ECO:0000259" key="6">
    <source>
        <dbReference type="Pfam" id="PF02784"/>
    </source>
</evidence>
<reference evidence="7 8" key="2">
    <citation type="submission" date="2018-10" db="EMBL/GenBank/DDBJ databases">
        <authorList>
            <consortium name="Pathogen Informatics"/>
        </authorList>
    </citation>
    <scope>NUCLEOTIDE SEQUENCE [LARGE SCALE GENOMIC DNA]</scope>
</reference>
<keyword evidence="3" id="KW-0663">Pyridoxal phosphate</keyword>
<dbReference type="Proteomes" id="UP000274131">
    <property type="component" value="Unassembled WGS sequence"/>
</dbReference>
<dbReference type="GO" id="GO:0033387">
    <property type="term" value="P:putrescine biosynthetic process from arginine, via ornithine"/>
    <property type="evidence" value="ECO:0007669"/>
    <property type="project" value="TreeGrafter"/>
</dbReference>
<organism evidence="9">
    <name type="scientific">Enterobius vermicularis</name>
    <name type="common">Human pinworm</name>
    <dbReference type="NCBI Taxonomy" id="51028"/>
    <lineage>
        <taxon>Eukaryota</taxon>
        <taxon>Metazoa</taxon>
        <taxon>Ecdysozoa</taxon>
        <taxon>Nematoda</taxon>
        <taxon>Chromadorea</taxon>
        <taxon>Rhabditida</taxon>
        <taxon>Spirurina</taxon>
        <taxon>Oxyuridomorpha</taxon>
        <taxon>Oxyuroidea</taxon>
        <taxon>Oxyuridae</taxon>
        <taxon>Enterobius</taxon>
    </lineage>
</organism>
<dbReference type="PANTHER" id="PTHR11482">
    <property type="entry name" value="ARGININE/DIAMINOPIMELATE/ORNITHINE DECARBOXYLASE"/>
    <property type="match status" value="1"/>
</dbReference>
<dbReference type="EMBL" id="UXUI01007997">
    <property type="protein sequence ID" value="VDD90152.1"/>
    <property type="molecule type" value="Genomic_DNA"/>
</dbReference>
<feature type="domain" description="Orn/DAP/Arg decarboxylase 2 N-terminal" evidence="6">
    <location>
        <begin position="69"/>
        <end position="316"/>
    </location>
</feature>
<evidence type="ECO:0000313" key="8">
    <source>
        <dbReference type="Proteomes" id="UP000274131"/>
    </source>
</evidence>
<reference evidence="9" key="1">
    <citation type="submission" date="2017-02" db="UniProtKB">
        <authorList>
            <consortium name="WormBaseParasite"/>
        </authorList>
    </citation>
    <scope>IDENTIFICATION</scope>
</reference>
<dbReference type="GO" id="GO:0005737">
    <property type="term" value="C:cytoplasm"/>
    <property type="evidence" value="ECO:0007669"/>
    <property type="project" value="TreeGrafter"/>
</dbReference>
<dbReference type="AlphaFoldDB" id="A0A0N4V4Z4"/>
<accession>A0A0N4V4Z4</accession>
<name>A0A0N4V4Z4_ENTVE</name>
<dbReference type="OrthoDB" id="5034579at2759"/>
<keyword evidence="4" id="KW-0456">Lyase</keyword>
<dbReference type="PRINTS" id="PR01182">
    <property type="entry name" value="ORNDCRBXLASE"/>
</dbReference>
<dbReference type="SUPFAM" id="SSF50621">
    <property type="entry name" value="Alanine racemase C-terminal domain-like"/>
    <property type="match status" value="1"/>
</dbReference>
<evidence type="ECO:0000256" key="1">
    <source>
        <dbReference type="ARBA" id="ARBA00001933"/>
    </source>
</evidence>
<dbReference type="Gene3D" id="2.40.37.10">
    <property type="entry name" value="Lyase, Ornithine Decarboxylase, Chain A, domain 1"/>
    <property type="match status" value="1"/>
</dbReference>
<evidence type="ECO:0000256" key="4">
    <source>
        <dbReference type="ARBA" id="ARBA00023239"/>
    </source>
</evidence>
<evidence type="ECO:0000313" key="7">
    <source>
        <dbReference type="EMBL" id="VDD90152.1"/>
    </source>
</evidence>
<comment type="cofactor">
    <cofactor evidence="1">
        <name>pyridoxal 5'-phosphate</name>
        <dbReference type="ChEBI" id="CHEBI:597326"/>
    </cofactor>
</comment>
<dbReference type="WBParaSite" id="EVEC_0000525001-mRNA-1">
    <property type="protein sequence ID" value="EVEC_0000525001-mRNA-1"/>
    <property type="gene ID" value="EVEC_0000525001"/>
</dbReference>
<gene>
    <name evidence="7" type="ORF">EVEC_LOCUS4903</name>
</gene>
<dbReference type="InterPro" id="IPR002433">
    <property type="entry name" value="Orn_de-COase"/>
</dbReference>
<evidence type="ECO:0000256" key="3">
    <source>
        <dbReference type="ARBA" id="ARBA00022898"/>
    </source>
</evidence>